<dbReference type="GO" id="GO:0071793">
    <property type="term" value="P:bacillithiol biosynthetic process"/>
    <property type="evidence" value="ECO:0007669"/>
    <property type="project" value="InterPro"/>
</dbReference>
<evidence type="ECO:0000313" key="2">
    <source>
        <dbReference type="Proteomes" id="UP000190961"/>
    </source>
</evidence>
<dbReference type="InterPro" id="IPR023842">
    <property type="entry name" value="Bacillithiol_biosynth_BshB1"/>
</dbReference>
<proteinExistence type="predicted"/>
<dbReference type="InterPro" id="IPR003737">
    <property type="entry name" value="GlcNAc_PI_deacetylase-related"/>
</dbReference>
<sequence>MKLDILVLSAHPDDAELGCGGTIAKHVSLGHKVGLVDFTRGELGTRGTPETRAVEAANAAKILGVKVRENLGLKDGFFRNDSDHQLKVIQVIRKFKPDVVLCNAIYDRHVDHGKGASLAYDACFLSGLVKIETTDEQGKKQDAWRPKVVYHYIQSQLIEPDFIVDISGYWDTKIEAIKAFKTQFFDPNSEEPETYISSPAFLKMVESRALEFGHALGVKHGEGYTTRRYLGVDNLFDLV</sequence>
<dbReference type="Gene3D" id="3.40.50.10320">
    <property type="entry name" value="LmbE-like"/>
    <property type="match status" value="1"/>
</dbReference>
<dbReference type="PANTHER" id="PTHR12993">
    <property type="entry name" value="N-ACETYLGLUCOSAMINYL-PHOSPHATIDYLINOSITOL DE-N-ACETYLASE-RELATED"/>
    <property type="match status" value="1"/>
</dbReference>
<dbReference type="NCBIfam" id="TIGR04001">
    <property type="entry name" value="thiol_BshB1"/>
    <property type="match status" value="1"/>
</dbReference>
<evidence type="ECO:0000313" key="1">
    <source>
        <dbReference type="EMBL" id="SKC82078.1"/>
    </source>
</evidence>
<dbReference type="STRING" id="688867.SAMN05660236_4086"/>
<organism evidence="1 2">
    <name type="scientific">Ohtaekwangia koreensis</name>
    <dbReference type="NCBI Taxonomy" id="688867"/>
    <lineage>
        <taxon>Bacteria</taxon>
        <taxon>Pseudomonadati</taxon>
        <taxon>Bacteroidota</taxon>
        <taxon>Cytophagia</taxon>
        <taxon>Cytophagales</taxon>
        <taxon>Fulvivirgaceae</taxon>
        <taxon>Ohtaekwangia</taxon>
    </lineage>
</organism>
<dbReference type="InterPro" id="IPR024078">
    <property type="entry name" value="LmbE-like_dom_sf"/>
</dbReference>
<dbReference type="Proteomes" id="UP000190961">
    <property type="component" value="Unassembled WGS sequence"/>
</dbReference>
<dbReference type="EMBL" id="FUZU01000003">
    <property type="protein sequence ID" value="SKC82078.1"/>
    <property type="molecule type" value="Genomic_DNA"/>
</dbReference>
<dbReference type="OrthoDB" id="9778719at2"/>
<reference evidence="1 2" key="1">
    <citation type="submission" date="2017-02" db="EMBL/GenBank/DDBJ databases">
        <authorList>
            <person name="Peterson S.W."/>
        </authorList>
    </citation>
    <scope>NUCLEOTIDE SEQUENCE [LARGE SCALE GENOMIC DNA]</scope>
    <source>
        <strain evidence="1 2">DSM 25262</strain>
    </source>
</reference>
<accession>A0A1T5M2S3</accession>
<dbReference type="RefSeq" id="WP_079688647.1">
    <property type="nucleotide sequence ID" value="NZ_FUZU01000003.1"/>
</dbReference>
<dbReference type="AlphaFoldDB" id="A0A1T5M2S3"/>
<dbReference type="PANTHER" id="PTHR12993:SF30">
    <property type="entry name" value="N-ACETYL-ALPHA-D-GLUCOSAMINYL L-MALATE DEACETYLASE 1"/>
    <property type="match status" value="1"/>
</dbReference>
<keyword evidence="2" id="KW-1185">Reference proteome</keyword>
<dbReference type="GO" id="GO:0019213">
    <property type="term" value="F:deacetylase activity"/>
    <property type="evidence" value="ECO:0007669"/>
    <property type="project" value="InterPro"/>
</dbReference>
<protein>
    <submittedName>
        <fullName evidence="1">Bacillithiol biosynthesis deacetylase BshB1</fullName>
    </submittedName>
</protein>
<dbReference type="GO" id="GO:0016811">
    <property type="term" value="F:hydrolase activity, acting on carbon-nitrogen (but not peptide) bonds, in linear amides"/>
    <property type="evidence" value="ECO:0007669"/>
    <property type="project" value="TreeGrafter"/>
</dbReference>
<dbReference type="SUPFAM" id="SSF102588">
    <property type="entry name" value="LmbE-like"/>
    <property type="match status" value="1"/>
</dbReference>
<dbReference type="Pfam" id="PF02585">
    <property type="entry name" value="PIG-L"/>
    <property type="match status" value="1"/>
</dbReference>
<gene>
    <name evidence="1" type="ORF">SAMN05660236_4086</name>
</gene>
<name>A0A1T5M2S3_9BACT</name>